<dbReference type="GeneID" id="70247782"/>
<dbReference type="CDD" id="cd05251">
    <property type="entry name" value="NmrA_like_SDR_a"/>
    <property type="match status" value="1"/>
</dbReference>
<evidence type="ECO:0000256" key="1">
    <source>
        <dbReference type="ARBA" id="ARBA00006328"/>
    </source>
</evidence>
<evidence type="ECO:0000313" key="4">
    <source>
        <dbReference type="EMBL" id="KAH8690298.1"/>
    </source>
</evidence>
<dbReference type="PANTHER" id="PTHR42748:SF31">
    <property type="entry name" value="NMRA-LIKE DOMAIN-CONTAINING PROTEIN-RELATED"/>
    <property type="match status" value="1"/>
</dbReference>
<dbReference type="EMBL" id="JAJTJA010000014">
    <property type="protein sequence ID" value="KAH8690298.1"/>
    <property type="molecule type" value="Genomic_DNA"/>
</dbReference>
<dbReference type="SUPFAM" id="SSF51735">
    <property type="entry name" value="NAD(P)-binding Rossmann-fold domains"/>
    <property type="match status" value="1"/>
</dbReference>
<dbReference type="Gene3D" id="3.90.25.10">
    <property type="entry name" value="UDP-galactose 4-epimerase, domain 1"/>
    <property type="match status" value="1"/>
</dbReference>
<organism evidence="4 5">
    <name type="scientific">Talaromyces proteolyticus</name>
    <dbReference type="NCBI Taxonomy" id="1131652"/>
    <lineage>
        <taxon>Eukaryota</taxon>
        <taxon>Fungi</taxon>
        <taxon>Dikarya</taxon>
        <taxon>Ascomycota</taxon>
        <taxon>Pezizomycotina</taxon>
        <taxon>Eurotiomycetes</taxon>
        <taxon>Eurotiomycetidae</taxon>
        <taxon>Eurotiales</taxon>
        <taxon>Trichocomaceae</taxon>
        <taxon>Talaromyces</taxon>
        <taxon>Talaromyces sect. Bacilispori</taxon>
    </lineage>
</organism>
<sequence>MSEIIVVFGATGKQGGSVIQAIQNDQSLAARFKIRAVTRNLSSSAAQKLVDKGLEVIQGDMSVYESVEKVVSGADTVFLVTNFWEQCERSIEVSQGKNVTDACKVAGVQHLIFSSLIDASEESKGAWVNIPHFDGKAEIERYIRQSGVPASFILAGTYMTEIEGMLQRHDGNYVIALPLNSNAEIPLLDASEDTGLFVKAAIKNHKSVLGQRIYASAAYYTIEQIIEDFSKVTGKAATFMKVTEEQFKSFLPPNKAVEVFETLMMTQTTGYYAGADLTDSLKLLDGKPTEWKGYVAKNREKWL</sequence>
<comment type="similarity">
    <text evidence="1">Belongs to the NmrA-type oxidoreductase family.</text>
</comment>
<dbReference type="InterPro" id="IPR051164">
    <property type="entry name" value="NmrA-like_oxidored"/>
</dbReference>
<evidence type="ECO:0000313" key="5">
    <source>
        <dbReference type="Proteomes" id="UP001201262"/>
    </source>
</evidence>
<keyword evidence="5" id="KW-1185">Reference proteome</keyword>
<feature type="domain" description="NmrA-like" evidence="3">
    <location>
        <begin position="2"/>
        <end position="294"/>
    </location>
</feature>
<dbReference type="GO" id="GO:0005634">
    <property type="term" value="C:nucleus"/>
    <property type="evidence" value="ECO:0007669"/>
    <property type="project" value="TreeGrafter"/>
</dbReference>
<gene>
    <name evidence="4" type="ORF">BGW36DRAFT_390557</name>
</gene>
<dbReference type="RefSeq" id="XP_046066581.1">
    <property type="nucleotide sequence ID" value="XM_046217495.1"/>
</dbReference>
<dbReference type="Pfam" id="PF05368">
    <property type="entry name" value="NmrA"/>
    <property type="match status" value="1"/>
</dbReference>
<dbReference type="InterPro" id="IPR008030">
    <property type="entry name" value="NmrA-like"/>
</dbReference>
<dbReference type="InterPro" id="IPR036291">
    <property type="entry name" value="NAD(P)-bd_dom_sf"/>
</dbReference>
<comment type="caution">
    <text evidence="4">The sequence shown here is derived from an EMBL/GenBank/DDBJ whole genome shotgun (WGS) entry which is preliminary data.</text>
</comment>
<keyword evidence="2" id="KW-0521">NADP</keyword>
<reference evidence="4" key="1">
    <citation type="submission" date="2021-12" db="EMBL/GenBank/DDBJ databases">
        <title>Convergent genome expansion in fungi linked to evolution of root-endophyte symbiosis.</title>
        <authorList>
            <consortium name="DOE Joint Genome Institute"/>
            <person name="Ke Y.-H."/>
            <person name="Bonito G."/>
            <person name="Liao H.-L."/>
            <person name="Looney B."/>
            <person name="Rojas-Flechas A."/>
            <person name="Nash J."/>
            <person name="Hameed K."/>
            <person name="Schadt C."/>
            <person name="Martin F."/>
            <person name="Crous P.W."/>
            <person name="Miettinen O."/>
            <person name="Magnuson J.K."/>
            <person name="Labbe J."/>
            <person name="Jacobson D."/>
            <person name="Doktycz M.J."/>
            <person name="Veneault-Fourrey C."/>
            <person name="Kuo A."/>
            <person name="Mondo S."/>
            <person name="Calhoun S."/>
            <person name="Riley R."/>
            <person name="Ohm R."/>
            <person name="LaButti K."/>
            <person name="Andreopoulos B."/>
            <person name="Pangilinan J."/>
            <person name="Nolan M."/>
            <person name="Tritt A."/>
            <person name="Clum A."/>
            <person name="Lipzen A."/>
            <person name="Daum C."/>
            <person name="Barry K."/>
            <person name="Grigoriev I.V."/>
            <person name="Vilgalys R."/>
        </authorList>
    </citation>
    <scope>NUCLEOTIDE SEQUENCE</scope>
    <source>
        <strain evidence="4">PMI_201</strain>
    </source>
</reference>
<protein>
    <recommendedName>
        <fullName evidence="3">NmrA-like domain-containing protein</fullName>
    </recommendedName>
</protein>
<dbReference type="Proteomes" id="UP001201262">
    <property type="component" value="Unassembled WGS sequence"/>
</dbReference>
<evidence type="ECO:0000259" key="3">
    <source>
        <dbReference type="Pfam" id="PF05368"/>
    </source>
</evidence>
<evidence type="ECO:0000256" key="2">
    <source>
        <dbReference type="ARBA" id="ARBA00022857"/>
    </source>
</evidence>
<dbReference type="AlphaFoldDB" id="A0AAD4PVH5"/>
<proteinExistence type="inferred from homology"/>
<name>A0AAD4PVH5_9EURO</name>
<dbReference type="Gene3D" id="3.40.50.720">
    <property type="entry name" value="NAD(P)-binding Rossmann-like Domain"/>
    <property type="match status" value="1"/>
</dbReference>
<dbReference type="PANTHER" id="PTHR42748">
    <property type="entry name" value="NITROGEN METABOLITE REPRESSION PROTEIN NMRA FAMILY MEMBER"/>
    <property type="match status" value="1"/>
</dbReference>
<accession>A0AAD4PVH5</accession>